<evidence type="ECO:0000313" key="2">
    <source>
        <dbReference type="Proteomes" id="UP000002059"/>
    </source>
</evidence>
<keyword evidence="2" id="KW-1185">Reference proteome</keyword>
<dbReference type="KEGG" id="pbl:PAAG_12653"/>
<gene>
    <name evidence="1" type="ORF">PAAG_12653</name>
</gene>
<dbReference type="EMBL" id="KN294041">
    <property type="protein sequence ID" value="KGQ00684.1"/>
    <property type="molecule type" value="Genomic_DNA"/>
</dbReference>
<evidence type="ECO:0000313" key="1">
    <source>
        <dbReference type="EMBL" id="KGQ00684.1"/>
    </source>
</evidence>
<organism evidence="1 2">
    <name type="scientific">Paracoccidioides lutzii (strain ATCC MYA-826 / Pb01)</name>
    <name type="common">Paracoccidioides brasiliensis</name>
    <dbReference type="NCBI Taxonomy" id="502779"/>
    <lineage>
        <taxon>Eukaryota</taxon>
        <taxon>Fungi</taxon>
        <taxon>Dikarya</taxon>
        <taxon>Ascomycota</taxon>
        <taxon>Pezizomycotina</taxon>
        <taxon>Eurotiomycetes</taxon>
        <taxon>Eurotiomycetidae</taxon>
        <taxon>Onygenales</taxon>
        <taxon>Ajellomycetaceae</taxon>
        <taxon>Paracoccidioides</taxon>
    </lineage>
</organism>
<dbReference type="GeneID" id="26971238"/>
<reference evidence="1 2" key="1">
    <citation type="journal article" date="2011" name="PLoS Genet.">
        <title>Comparative genomic analysis of human fungal pathogens causing paracoccidioidomycosis.</title>
        <authorList>
            <person name="Desjardins C.A."/>
            <person name="Champion M.D."/>
            <person name="Holder J.W."/>
            <person name="Muszewska A."/>
            <person name="Goldberg J."/>
            <person name="Bailao A.M."/>
            <person name="Brigido M.M."/>
            <person name="Ferreira M.E."/>
            <person name="Garcia A.M."/>
            <person name="Grynberg M."/>
            <person name="Gujja S."/>
            <person name="Heiman D.I."/>
            <person name="Henn M.R."/>
            <person name="Kodira C.D."/>
            <person name="Leon-Narvaez H."/>
            <person name="Longo L.V."/>
            <person name="Ma L.J."/>
            <person name="Malavazi I."/>
            <person name="Matsuo A.L."/>
            <person name="Morais F.V."/>
            <person name="Pereira M."/>
            <person name="Rodriguez-Brito S."/>
            <person name="Sakthikumar S."/>
            <person name="Salem-Izacc S.M."/>
            <person name="Sykes S.M."/>
            <person name="Teixeira M.M."/>
            <person name="Vallejo M.C."/>
            <person name="Walter M.E."/>
            <person name="Yandava C."/>
            <person name="Young S."/>
            <person name="Zeng Q."/>
            <person name="Zucker J."/>
            <person name="Felipe M.S."/>
            <person name="Goldman G.H."/>
            <person name="Haas B.J."/>
            <person name="McEwen J.G."/>
            <person name="Nino-Vega G."/>
            <person name="Puccia R."/>
            <person name="San-Blas G."/>
            <person name="Soares C.M."/>
            <person name="Birren B.W."/>
            <person name="Cuomo C.A."/>
        </authorList>
    </citation>
    <scope>NUCLEOTIDE SEQUENCE [LARGE SCALE GENOMIC DNA]</scope>
    <source>
        <strain evidence="2">ATCC MYA-826 / Pb01</strain>
    </source>
</reference>
<dbReference type="HOGENOM" id="CLU_2961430_0_0_1"/>
<sequence length="59" mass="6316">MSEGGLTHVVINLIYSVSSAVYLEGMLLCGNEGTEMMSSIAKFLADTLVAVQHTNQLEV</sequence>
<dbReference type="AlphaFoldDB" id="A0A0A2VIH0"/>
<name>A0A0A2VIH0_PARBA</name>
<dbReference type="OrthoDB" id="10510117at2759"/>
<proteinExistence type="predicted"/>
<dbReference type="VEuPathDB" id="FungiDB:PAAG_12653"/>
<protein>
    <submittedName>
        <fullName evidence="1">Uncharacterized protein</fullName>
    </submittedName>
</protein>
<dbReference type="RefSeq" id="XP_015702268.1">
    <property type="nucleotide sequence ID" value="XM_015848119.1"/>
</dbReference>
<accession>A0A0A2VIH0</accession>
<dbReference type="Proteomes" id="UP000002059">
    <property type="component" value="Partially assembled WGS sequence"/>
</dbReference>